<dbReference type="RefSeq" id="WP_100991157.1">
    <property type="nucleotide sequence ID" value="NZ_CP025096.1"/>
</dbReference>
<dbReference type="SUPFAM" id="SSF69279">
    <property type="entry name" value="Phage tail proteins"/>
    <property type="match status" value="1"/>
</dbReference>
<reference evidence="2 3" key="1">
    <citation type="submission" date="2017-11" db="EMBL/GenBank/DDBJ databases">
        <title>Taxonomic description and genome sequences of Spirosoma HA7 sp. nov., isolated from pollen microhabitat of Corylus avellana.</title>
        <authorList>
            <person name="Ambika Manirajan B."/>
            <person name="Suarez C."/>
            <person name="Ratering S."/>
            <person name="Geissler-Plaum R."/>
            <person name="Cardinale M."/>
            <person name="Sylvia S."/>
        </authorList>
    </citation>
    <scope>NUCLEOTIDE SEQUENCE [LARGE SCALE GENOMIC DNA]</scope>
    <source>
        <strain evidence="2 3">HA7</strain>
    </source>
</reference>
<dbReference type="NCBIfam" id="TIGR01646">
    <property type="entry name" value="vgr_GE"/>
    <property type="match status" value="1"/>
</dbReference>
<protein>
    <submittedName>
        <fullName evidence="2">Rhs element Vgr protein</fullName>
    </submittedName>
</protein>
<dbReference type="Pfam" id="PF04717">
    <property type="entry name" value="Phage_base_V"/>
    <property type="match status" value="1"/>
</dbReference>
<name>A0A2K8Z4W2_9BACT</name>
<feature type="domain" description="Gp5/Type VI secretion system Vgr protein OB-fold" evidence="1">
    <location>
        <begin position="378"/>
        <end position="450"/>
    </location>
</feature>
<dbReference type="Proteomes" id="UP000232883">
    <property type="component" value="Chromosome"/>
</dbReference>
<gene>
    <name evidence="2" type="ORF">CWM47_25410</name>
</gene>
<dbReference type="Gene3D" id="2.40.50.230">
    <property type="entry name" value="Gp5 N-terminal domain"/>
    <property type="match status" value="1"/>
</dbReference>
<dbReference type="InterPro" id="IPR006533">
    <property type="entry name" value="T6SS_Vgr_RhsGE"/>
</dbReference>
<organism evidence="2 3">
    <name type="scientific">Spirosoma pollinicola</name>
    <dbReference type="NCBI Taxonomy" id="2057025"/>
    <lineage>
        <taxon>Bacteria</taxon>
        <taxon>Pseudomonadati</taxon>
        <taxon>Bacteroidota</taxon>
        <taxon>Cytophagia</taxon>
        <taxon>Cytophagales</taxon>
        <taxon>Cytophagaceae</taxon>
        <taxon>Spirosoma</taxon>
    </lineage>
</organism>
<dbReference type="AlphaFoldDB" id="A0A2K8Z4W2"/>
<evidence type="ECO:0000313" key="3">
    <source>
        <dbReference type="Proteomes" id="UP000232883"/>
    </source>
</evidence>
<evidence type="ECO:0000259" key="1">
    <source>
        <dbReference type="Pfam" id="PF04717"/>
    </source>
</evidence>
<dbReference type="KEGG" id="spir:CWM47_25410"/>
<accession>A0A2K8Z4W2</accession>
<evidence type="ECO:0000313" key="2">
    <source>
        <dbReference type="EMBL" id="AUD04888.1"/>
    </source>
</evidence>
<dbReference type="SUPFAM" id="SSF69255">
    <property type="entry name" value="gp5 N-terminal domain-like"/>
    <property type="match status" value="1"/>
</dbReference>
<dbReference type="EMBL" id="CP025096">
    <property type="protein sequence ID" value="AUD04888.1"/>
    <property type="molecule type" value="Genomic_DNA"/>
</dbReference>
<keyword evidence="3" id="KW-1185">Reference proteome</keyword>
<proteinExistence type="predicted"/>
<dbReference type="InterPro" id="IPR037026">
    <property type="entry name" value="Vgr_OB-fold_dom_sf"/>
</dbReference>
<dbReference type="OrthoDB" id="1907165at2"/>
<dbReference type="InterPro" id="IPR006531">
    <property type="entry name" value="Gp5/Vgr_OB"/>
</dbReference>
<sequence length="582" mass="62893">MSAPRVLPIDQNTDVVTFTIKVNGTAISLTTGILSIVVSKEINRIPTARLTIQDGDVATNDFTVSNQETFAPGNEIEISAGYHSSEATIFKGIITRHGIKIRSTYAQLLVECKDVAVKMTVGQKSKFFIDMKDSELIEELLNTYPDIDSTVDETAVQHKQLVQFQATDWDFMLSRTEASGQVCLVNDGTLTITKPSLDGDAIATVLFGATIIELDAEMDVREQPTSLRAITWDSSDQAVIEATASEPDWPENGNISSSQLADVIGLDTSTIYHTGQLSPDELQSWADAQLLRDRMAKIRGRVKFQGMATVLPGVILELAGVGDRFNGKIYVTGVRHELSNGNWLCDAQFGLSPDWLAKQREVSYPAASGLLPAVRGLQIGVVTSLEDPDGENRVQVKLPVVSTEEEGIWARIATLDAGDQRGTFFLPEVGDEVIVGFLNEDPRFAIILGMVNSSNKPAPLTASDQNPEKGYVSRQKLKLLFNDDKKIVSIETPGGQKITLSDDKKKLSLNDQHGNSLTLSGSGITIDSAGELVLKAKKDIKVDGKMSINVKAGLKFKAEGSAGAELSSSGIAKIKGSLVQIN</sequence>